<dbReference type="PANTHER" id="PTHR31944:SF131">
    <property type="entry name" value="HEME-RESPONSIVE ZINC FINGER TRANSCRIPTION FACTOR HAP1"/>
    <property type="match status" value="1"/>
</dbReference>
<name>A0A8E2JAB3_9PEZI</name>
<proteinExistence type="predicted"/>
<evidence type="ECO:0000256" key="1">
    <source>
        <dbReference type="ARBA" id="ARBA00022723"/>
    </source>
</evidence>
<dbReference type="AlphaFoldDB" id="A0A8E2JAB3"/>
<evidence type="ECO:0000256" key="6">
    <source>
        <dbReference type="ARBA" id="ARBA00023242"/>
    </source>
</evidence>
<dbReference type="Proteomes" id="UP000250266">
    <property type="component" value="Unassembled WGS sequence"/>
</dbReference>
<evidence type="ECO:0000313" key="7">
    <source>
        <dbReference type="EMBL" id="OCK75153.1"/>
    </source>
</evidence>
<evidence type="ECO:0000256" key="5">
    <source>
        <dbReference type="ARBA" id="ARBA00023163"/>
    </source>
</evidence>
<evidence type="ECO:0000313" key="8">
    <source>
        <dbReference type="Proteomes" id="UP000250266"/>
    </source>
</evidence>
<sequence length="100" mass="11114">MLPIISLLDFDCKPPSHIDEASKTAAVSMSTDIFTETSVRIALLRYLSIRLEITKTLNAFHSEASYDETLRLGAEITAACRSSSRLLRSFISSCSSLDRR</sequence>
<dbReference type="OrthoDB" id="4337792at2759"/>
<organism evidence="7 8">
    <name type="scientific">Lepidopterella palustris CBS 459.81</name>
    <dbReference type="NCBI Taxonomy" id="1314670"/>
    <lineage>
        <taxon>Eukaryota</taxon>
        <taxon>Fungi</taxon>
        <taxon>Dikarya</taxon>
        <taxon>Ascomycota</taxon>
        <taxon>Pezizomycotina</taxon>
        <taxon>Dothideomycetes</taxon>
        <taxon>Pleosporomycetidae</taxon>
        <taxon>Mytilinidiales</taxon>
        <taxon>Argynnaceae</taxon>
        <taxon>Lepidopterella</taxon>
    </lineage>
</organism>
<dbReference type="GO" id="GO:0005634">
    <property type="term" value="C:nucleus"/>
    <property type="evidence" value="ECO:0007669"/>
    <property type="project" value="TreeGrafter"/>
</dbReference>
<keyword evidence="6" id="KW-0539">Nucleus</keyword>
<evidence type="ECO:0000256" key="3">
    <source>
        <dbReference type="ARBA" id="ARBA00023015"/>
    </source>
</evidence>
<keyword evidence="3" id="KW-0805">Transcription regulation</keyword>
<dbReference type="PANTHER" id="PTHR31944">
    <property type="entry name" value="HEME-RESPONSIVE ZINC FINGER TRANSCRIPTION FACTOR HAP1"/>
    <property type="match status" value="1"/>
</dbReference>
<keyword evidence="2" id="KW-0862">Zinc</keyword>
<protein>
    <submittedName>
        <fullName evidence="7">Uncharacterized protein</fullName>
    </submittedName>
</protein>
<keyword evidence="5" id="KW-0804">Transcription</keyword>
<evidence type="ECO:0000256" key="2">
    <source>
        <dbReference type="ARBA" id="ARBA00022833"/>
    </source>
</evidence>
<dbReference type="GO" id="GO:0000978">
    <property type="term" value="F:RNA polymerase II cis-regulatory region sequence-specific DNA binding"/>
    <property type="evidence" value="ECO:0007669"/>
    <property type="project" value="TreeGrafter"/>
</dbReference>
<keyword evidence="8" id="KW-1185">Reference proteome</keyword>
<keyword evidence="1" id="KW-0479">Metal-binding</keyword>
<dbReference type="InterPro" id="IPR051430">
    <property type="entry name" value="Fungal_TF_Env_Response"/>
</dbReference>
<reference evidence="7 8" key="1">
    <citation type="journal article" date="2016" name="Nat. Commun.">
        <title>Ectomycorrhizal ecology is imprinted in the genome of the dominant symbiotic fungus Cenococcum geophilum.</title>
        <authorList>
            <consortium name="DOE Joint Genome Institute"/>
            <person name="Peter M."/>
            <person name="Kohler A."/>
            <person name="Ohm R.A."/>
            <person name="Kuo A."/>
            <person name="Krutzmann J."/>
            <person name="Morin E."/>
            <person name="Arend M."/>
            <person name="Barry K.W."/>
            <person name="Binder M."/>
            <person name="Choi C."/>
            <person name="Clum A."/>
            <person name="Copeland A."/>
            <person name="Grisel N."/>
            <person name="Haridas S."/>
            <person name="Kipfer T."/>
            <person name="LaButti K."/>
            <person name="Lindquist E."/>
            <person name="Lipzen A."/>
            <person name="Maire R."/>
            <person name="Meier B."/>
            <person name="Mihaltcheva S."/>
            <person name="Molinier V."/>
            <person name="Murat C."/>
            <person name="Poggeler S."/>
            <person name="Quandt C.A."/>
            <person name="Sperisen C."/>
            <person name="Tritt A."/>
            <person name="Tisserant E."/>
            <person name="Crous P.W."/>
            <person name="Henrissat B."/>
            <person name="Nehls U."/>
            <person name="Egli S."/>
            <person name="Spatafora J.W."/>
            <person name="Grigoriev I.V."/>
            <person name="Martin F.M."/>
        </authorList>
    </citation>
    <scope>NUCLEOTIDE SEQUENCE [LARGE SCALE GENOMIC DNA]</scope>
    <source>
        <strain evidence="7 8">CBS 459.81</strain>
    </source>
</reference>
<evidence type="ECO:0000256" key="4">
    <source>
        <dbReference type="ARBA" id="ARBA00023125"/>
    </source>
</evidence>
<keyword evidence="4" id="KW-0238">DNA-binding</keyword>
<accession>A0A8E2JAB3</accession>
<gene>
    <name evidence="7" type="ORF">K432DRAFT_467162</name>
</gene>
<dbReference type="GO" id="GO:0046872">
    <property type="term" value="F:metal ion binding"/>
    <property type="evidence" value="ECO:0007669"/>
    <property type="project" value="UniProtKB-KW"/>
</dbReference>
<dbReference type="GO" id="GO:0001228">
    <property type="term" value="F:DNA-binding transcription activator activity, RNA polymerase II-specific"/>
    <property type="evidence" value="ECO:0007669"/>
    <property type="project" value="TreeGrafter"/>
</dbReference>
<dbReference type="EMBL" id="KV745356">
    <property type="protein sequence ID" value="OCK75153.1"/>
    <property type="molecule type" value="Genomic_DNA"/>
</dbReference>